<organism evidence="4 5">
    <name type="scientific">Pseudomonas oryzihabitans</name>
    <dbReference type="NCBI Taxonomy" id="47885"/>
    <lineage>
        <taxon>Bacteria</taxon>
        <taxon>Pseudomonadati</taxon>
        <taxon>Pseudomonadota</taxon>
        <taxon>Gammaproteobacteria</taxon>
        <taxon>Pseudomonadales</taxon>
        <taxon>Pseudomonadaceae</taxon>
        <taxon>Pseudomonas</taxon>
    </lineage>
</organism>
<protein>
    <recommendedName>
        <fullName evidence="6">DUF4357 domain-containing protein</fullName>
    </recommendedName>
</protein>
<dbReference type="InterPro" id="IPR011089">
    <property type="entry name" value="GmrSD_C"/>
</dbReference>
<dbReference type="InterPro" id="IPR025579">
    <property type="entry name" value="DUF4357"/>
</dbReference>
<feature type="domain" description="DUF4357" evidence="3">
    <location>
        <begin position="632"/>
        <end position="680"/>
    </location>
</feature>
<dbReference type="PANTHER" id="PTHR35149:SF2">
    <property type="entry name" value="DUF262 DOMAIN-CONTAINING PROTEIN"/>
    <property type="match status" value="1"/>
</dbReference>
<dbReference type="EMBL" id="CP022198">
    <property type="protein sequence ID" value="AXA65424.1"/>
    <property type="molecule type" value="Genomic_DNA"/>
</dbReference>
<proteinExistence type="predicted"/>
<evidence type="ECO:0008006" key="6">
    <source>
        <dbReference type="Google" id="ProtNLM"/>
    </source>
</evidence>
<evidence type="ECO:0000313" key="4">
    <source>
        <dbReference type="EMBL" id="AXA65424.1"/>
    </source>
</evidence>
<reference evidence="4 5" key="1">
    <citation type="submission" date="2017-06" db="EMBL/GenBank/DDBJ databases">
        <title>Evolution towards high GC content and high-temperature stress adaptation in endophytic Pseudomonas oryzihabitans impacted its plant-growth promoting traits.</title>
        <authorList>
            <person name="Nascimento F.X."/>
        </authorList>
    </citation>
    <scope>NUCLEOTIDE SEQUENCE [LARGE SCALE GENOMIC DNA]</scope>
    <source>
        <strain evidence="4 5">MS8</strain>
    </source>
</reference>
<dbReference type="PANTHER" id="PTHR35149">
    <property type="entry name" value="SLL5132 PROTEIN"/>
    <property type="match status" value="1"/>
</dbReference>
<feature type="domain" description="GmrSD restriction endonucleases N-terminal" evidence="1">
    <location>
        <begin position="13"/>
        <end position="234"/>
    </location>
</feature>
<evidence type="ECO:0000259" key="3">
    <source>
        <dbReference type="Pfam" id="PF14267"/>
    </source>
</evidence>
<dbReference type="InterPro" id="IPR004919">
    <property type="entry name" value="GmrSD_N"/>
</dbReference>
<feature type="domain" description="GmrSD restriction endonucleases C-terminal" evidence="2">
    <location>
        <begin position="416"/>
        <end position="552"/>
    </location>
</feature>
<evidence type="ECO:0000259" key="1">
    <source>
        <dbReference type="Pfam" id="PF03235"/>
    </source>
</evidence>
<dbReference type="Proteomes" id="UP000250579">
    <property type="component" value="Chromosome"/>
</dbReference>
<sequence>MSHTLSAKEQALSKVFSDDYVFTIPGYQRPYAWGEEQAQELLDDLLGALRDAPEKLADSMPYFLGSVVLIKRDAVPDATVVDGQQRLTTLTLLLSAIRATVKDSSVQAGITKRIYETGDVVAAVEPRYRLSLRERDREFFRKYVQHENGLGQLVEVNATLHDAPNRMRSNARLFLRELSALAEVELVRLVQFIVTRCFLVVVSTPDLDSAYRIFGVLNSRGLDLSATDILKAEIIGSLPEALRDAYTKRWEDVEESLGRSSFSELFSHIRMVYRKAKPQGTLLKEFRTHVTLAAQPKLFMEQVLLPMAEAYEAITDAEYSSPKLAGEVNNHLRWLNRLEFKDWVPPALSFYIRHHNDPKAMMAFFKDLERLAYSMLVRKAGVNARIERFSKLIEAVEKGDDLALQQSPLQLRPAEQNETYNALNGPLYETHSPKALGVLLLRLDALLSDGSASYQHDVVSVEHVLPRQPASGSKWKEWVPELEQHQHWVHRLGNLALLSRRKNSSASNYDFPKKKTAYFTKGGVSSFALTTQVLQHDCWTADVIKGRQASLLSKLEQVWRLEGRITSVEQAMQQIALQTLAEAEALFELKQPKSGLEANARELGNEFVVLKGSKARPEWIGVPHNYASLHAQLMEEGCFHFDDAGELLVFTRDVAFKSPSAASAVILGRADNGRASWRLQGTTIDYGTWLNSQSAERPASGRNDDLAAEAVMDESH</sequence>
<name>A0A2Z5A4S4_9PSED</name>
<gene>
    <name evidence="4" type="ORF">CE139_06240</name>
</gene>
<evidence type="ECO:0000313" key="5">
    <source>
        <dbReference type="Proteomes" id="UP000250579"/>
    </source>
</evidence>
<accession>A0A2Z5A4S4</accession>
<dbReference type="Pfam" id="PF07510">
    <property type="entry name" value="GmrSD_C"/>
    <property type="match status" value="1"/>
</dbReference>
<dbReference type="RefSeq" id="WP_208693976.1">
    <property type="nucleotide sequence ID" value="NZ_CP022198.1"/>
</dbReference>
<dbReference type="Pfam" id="PF03235">
    <property type="entry name" value="GmrSD_N"/>
    <property type="match status" value="1"/>
</dbReference>
<dbReference type="AlphaFoldDB" id="A0A2Z5A4S4"/>
<evidence type="ECO:0000259" key="2">
    <source>
        <dbReference type="Pfam" id="PF07510"/>
    </source>
</evidence>
<dbReference type="Pfam" id="PF14267">
    <property type="entry name" value="DUF4357"/>
    <property type="match status" value="1"/>
</dbReference>